<dbReference type="PANTHER" id="PTHR30188">
    <property type="entry name" value="ABC TRANSPORTER PERMEASE PROTEIN-RELATED"/>
    <property type="match status" value="1"/>
</dbReference>
<feature type="transmembrane region" description="Helical" evidence="1">
    <location>
        <begin position="172"/>
        <end position="190"/>
    </location>
</feature>
<dbReference type="RefSeq" id="WP_221285122.1">
    <property type="nucleotide sequence ID" value="NZ_JACHFD010000010.1"/>
</dbReference>
<dbReference type="AlphaFoldDB" id="A0A840V4T7"/>
<keyword evidence="3" id="KW-1185">Reference proteome</keyword>
<gene>
    <name evidence="2" type="ORF">HNR46_002297</name>
</gene>
<dbReference type="PANTHER" id="PTHR30188:SF3">
    <property type="entry name" value="ABC TRANSPORTER PERMEASE"/>
    <property type="match status" value="1"/>
</dbReference>
<dbReference type="GO" id="GO:0005548">
    <property type="term" value="F:phospholipid transporter activity"/>
    <property type="evidence" value="ECO:0007669"/>
    <property type="project" value="TreeGrafter"/>
</dbReference>
<evidence type="ECO:0000313" key="2">
    <source>
        <dbReference type="EMBL" id="MBB5352056.1"/>
    </source>
</evidence>
<dbReference type="Proteomes" id="UP000557717">
    <property type="component" value="Unassembled WGS sequence"/>
</dbReference>
<sequence>MKESPVSLKWTDTEEGRLLCISGPWTLQQARPDSEEVFGGLAGLAAGARLELDTQGVSAYDASLVSLLFAVVRKARERGLEVDYRARSQEGVSRLLQLALCVPEDKSRAERERERDFFSRVGEATIEKYDAFLDVMHFVGEAVLSVGRLLRGRAIFRKQDLWTTVQGCGSEALPIVSLISVLIGMIFAFVGKAQLDAFGASIYVADLVAIAMVREMGCVMTAIIMSGRTGAAFAAQIGSMKVNQEVDALVTFGFKPFDFLVLPRMLALILMLPLLTIYSNIVGIVGGLLVSWLSGIPALVYYHQTVARLDLTQMSLGVIKSVAFGIVIAGAGCLRGMQCGNSSTAVGMATTRAVVTSITAIIVIDSLFAVLFTVLDI</sequence>
<dbReference type="GO" id="GO:0043190">
    <property type="term" value="C:ATP-binding cassette (ABC) transporter complex"/>
    <property type="evidence" value="ECO:0007669"/>
    <property type="project" value="InterPro"/>
</dbReference>
<feature type="transmembrane region" description="Helical" evidence="1">
    <location>
        <begin position="314"/>
        <end position="334"/>
    </location>
</feature>
<organism evidence="2 3">
    <name type="scientific">Haloferula luteola</name>
    <dbReference type="NCBI Taxonomy" id="595692"/>
    <lineage>
        <taxon>Bacteria</taxon>
        <taxon>Pseudomonadati</taxon>
        <taxon>Verrucomicrobiota</taxon>
        <taxon>Verrucomicrobiia</taxon>
        <taxon>Verrucomicrobiales</taxon>
        <taxon>Verrucomicrobiaceae</taxon>
        <taxon>Haloferula</taxon>
    </lineage>
</organism>
<proteinExistence type="predicted"/>
<dbReference type="EMBL" id="JACHFD010000010">
    <property type="protein sequence ID" value="MBB5352056.1"/>
    <property type="molecule type" value="Genomic_DNA"/>
</dbReference>
<keyword evidence="1" id="KW-0812">Transmembrane</keyword>
<keyword evidence="1" id="KW-1133">Transmembrane helix</keyword>
<feature type="transmembrane region" description="Helical" evidence="1">
    <location>
        <begin position="354"/>
        <end position="375"/>
    </location>
</feature>
<name>A0A840V4T7_9BACT</name>
<keyword evidence="1" id="KW-0472">Membrane</keyword>
<reference evidence="2 3" key="1">
    <citation type="submission" date="2020-08" db="EMBL/GenBank/DDBJ databases">
        <title>Genomic Encyclopedia of Type Strains, Phase IV (KMG-IV): sequencing the most valuable type-strain genomes for metagenomic binning, comparative biology and taxonomic classification.</title>
        <authorList>
            <person name="Goeker M."/>
        </authorList>
    </citation>
    <scope>NUCLEOTIDE SEQUENCE [LARGE SCALE GENOMIC DNA]</scope>
    <source>
        <strain evidence="2 3">YC6886</strain>
    </source>
</reference>
<comment type="caution">
    <text evidence="2">The sequence shown here is derived from an EMBL/GenBank/DDBJ whole genome shotgun (WGS) entry which is preliminary data.</text>
</comment>
<dbReference type="InterPro" id="IPR030802">
    <property type="entry name" value="Permease_MalE"/>
</dbReference>
<protein>
    <submittedName>
        <fullName evidence="2">Phospholipid/cholesterol/gamma-HCH transport system permease protein</fullName>
    </submittedName>
</protein>
<accession>A0A840V4T7</accession>
<feature type="transmembrane region" description="Helical" evidence="1">
    <location>
        <begin position="202"/>
        <end position="225"/>
    </location>
</feature>
<dbReference type="Pfam" id="PF02405">
    <property type="entry name" value="MlaE"/>
    <property type="match status" value="1"/>
</dbReference>
<feature type="transmembrane region" description="Helical" evidence="1">
    <location>
        <begin position="282"/>
        <end position="302"/>
    </location>
</feature>
<evidence type="ECO:0000313" key="3">
    <source>
        <dbReference type="Proteomes" id="UP000557717"/>
    </source>
</evidence>
<feature type="transmembrane region" description="Helical" evidence="1">
    <location>
        <begin position="257"/>
        <end position="275"/>
    </location>
</feature>
<evidence type="ECO:0000256" key="1">
    <source>
        <dbReference type="SAM" id="Phobius"/>
    </source>
</evidence>